<evidence type="ECO:0000313" key="2">
    <source>
        <dbReference type="Proteomes" id="UP001221142"/>
    </source>
</evidence>
<dbReference type="AlphaFoldDB" id="A0AAD7BQU9"/>
<reference evidence="1" key="1">
    <citation type="submission" date="2023-03" db="EMBL/GenBank/DDBJ databases">
        <title>Massive genome expansion in bonnet fungi (Mycena s.s.) driven by repeated elements and novel gene families across ecological guilds.</title>
        <authorList>
            <consortium name="Lawrence Berkeley National Laboratory"/>
            <person name="Harder C.B."/>
            <person name="Miyauchi S."/>
            <person name="Viragh M."/>
            <person name="Kuo A."/>
            <person name="Thoen E."/>
            <person name="Andreopoulos B."/>
            <person name="Lu D."/>
            <person name="Skrede I."/>
            <person name="Drula E."/>
            <person name="Henrissat B."/>
            <person name="Morin E."/>
            <person name="Kohler A."/>
            <person name="Barry K."/>
            <person name="LaButti K."/>
            <person name="Morin E."/>
            <person name="Salamov A."/>
            <person name="Lipzen A."/>
            <person name="Mereny Z."/>
            <person name="Hegedus B."/>
            <person name="Baldrian P."/>
            <person name="Stursova M."/>
            <person name="Weitz H."/>
            <person name="Taylor A."/>
            <person name="Grigoriev I.V."/>
            <person name="Nagy L.G."/>
            <person name="Martin F."/>
            <person name="Kauserud H."/>
        </authorList>
    </citation>
    <scope>NUCLEOTIDE SEQUENCE</scope>
    <source>
        <strain evidence="1">9284</strain>
    </source>
</reference>
<comment type="caution">
    <text evidence="1">The sequence shown here is derived from an EMBL/GenBank/DDBJ whole genome shotgun (WGS) entry which is preliminary data.</text>
</comment>
<proteinExistence type="predicted"/>
<gene>
    <name evidence="1" type="ORF">FB45DRAFT_918153</name>
</gene>
<dbReference type="Proteomes" id="UP001221142">
    <property type="component" value="Unassembled WGS sequence"/>
</dbReference>
<keyword evidence="2" id="KW-1185">Reference proteome</keyword>
<dbReference type="EMBL" id="JARKIF010000010">
    <property type="protein sequence ID" value="KAJ7628384.1"/>
    <property type="molecule type" value="Genomic_DNA"/>
</dbReference>
<sequence length="267" mass="30102">MDVVYSPPRALDLSLLKTPQVTSLKMTRCVPSVPTPQWINTLVYLEIREPRHPFHEIIPQLVSLNQLYLDFGGLLSLPECRIVSQSLARLHLDFWDADVTALLDELTTFDTPHLTQLYIHRTHGRQLSAFFSSNRWARLEFPAVTSVAFTNPDSYHHQHSCDEENIYHHHDVSFHNISRDVLLGSYSRMSGLENRIRPIRYRFAAMATVEVSCASTHARRRGGIVRSSSGRGALETEPGRAAPVIQALNEPVGARILGRERGSCGVV</sequence>
<protein>
    <submittedName>
        <fullName evidence="1">Uncharacterized protein</fullName>
    </submittedName>
</protein>
<feature type="non-terminal residue" evidence="1">
    <location>
        <position position="267"/>
    </location>
</feature>
<evidence type="ECO:0000313" key="1">
    <source>
        <dbReference type="EMBL" id="KAJ7628384.1"/>
    </source>
</evidence>
<accession>A0AAD7BQU9</accession>
<name>A0AAD7BQU9_9AGAR</name>
<organism evidence="1 2">
    <name type="scientific">Roridomyces roridus</name>
    <dbReference type="NCBI Taxonomy" id="1738132"/>
    <lineage>
        <taxon>Eukaryota</taxon>
        <taxon>Fungi</taxon>
        <taxon>Dikarya</taxon>
        <taxon>Basidiomycota</taxon>
        <taxon>Agaricomycotina</taxon>
        <taxon>Agaricomycetes</taxon>
        <taxon>Agaricomycetidae</taxon>
        <taxon>Agaricales</taxon>
        <taxon>Marasmiineae</taxon>
        <taxon>Mycenaceae</taxon>
        <taxon>Roridomyces</taxon>
    </lineage>
</organism>